<feature type="domain" description="Cytochrome c" evidence="7">
    <location>
        <begin position="23"/>
        <end position="103"/>
    </location>
</feature>
<keyword evidence="5 6" id="KW-0408">Iron</keyword>
<dbReference type="GO" id="GO:0020037">
    <property type="term" value="F:heme binding"/>
    <property type="evidence" value="ECO:0007669"/>
    <property type="project" value="InterPro"/>
</dbReference>
<evidence type="ECO:0000259" key="7">
    <source>
        <dbReference type="PROSITE" id="PS51007"/>
    </source>
</evidence>
<organism evidence="8 9">
    <name type="scientific">Marinobacter zhejiangensis</name>
    <dbReference type="NCBI Taxonomy" id="488535"/>
    <lineage>
        <taxon>Bacteria</taxon>
        <taxon>Pseudomonadati</taxon>
        <taxon>Pseudomonadota</taxon>
        <taxon>Gammaproteobacteria</taxon>
        <taxon>Pseudomonadales</taxon>
        <taxon>Marinobacteraceae</taxon>
        <taxon>Marinobacter</taxon>
    </lineage>
</organism>
<dbReference type="InterPro" id="IPR008168">
    <property type="entry name" value="Cyt_C_IC"/>
</dbReference>
<evidence type="ECO:0000256" key="4">
    <source>
        <dbReference type="ARBA" id="ARBA00022982"/>
    </source>
</evidence>
<protein>
    <submittedName>
        <fullName evidence="8">Cytochrome c, mono-and diheme variants</fullName>
    </submittedName>
</protein>
<sequence>MTTYSYGVILAGVLLSQPGLGDERLDEGRKVFTEAAQPSCTVCHTLADAGSTGIIGPNLDELAPDEERVRQAVTTGVGIMPAFAETLSEEQISAVAHYVATVTAGQ</sequence>
<name>A0A1I4SEL5_9GAMM</name>
<evidence type="ECO:0000256" key="6">
    <source>
        <dbReference type="PROSITE-ProRule" id="PRU00433"/>
    </source>
</evidence>
<dbReference type="InterPro" id="IPR009056">
    <property type="entry name" value="Cyt_c-like_dom"/>
</dbReference>
<dbReference type="Gene3D" id="1.10.760.10">
    <property type="entry name" value="Cytochrome c-like domain"/>
    <property type="match status" value="1"/>
</dbReference>
<evidence type="ECO:0000256" key="2">
    <source>
        <dbReference type="ARBA" id="ARBA00022617"/>
    </source>
</evidence>
<keyword evidence="9" id="KW-1185">Reference proteome</keyword>
<gene>
    <name evidence="8" type="ORF">SAMN04487963_3173</name>
</gene>
<evidence type="ECO:0000313" key="8">
    <source>
        <dbReference type="EMBL" id="SFM62814.1"/>
    </source>
</evidence>
<proteinExistence type="predicted"/>
<dbReference type="PROSITE" id="PS51007">
    <property type="entry name" value="CYTC"/>
    <property type="match status" value="1"/>
</dbReference>
<dbReference type="InterPro" id="IPR036909">
    <property type="entry name" value="Cyt_c-like_dom_sf"/>
</dbReference>
<dbReference type="AlphaFoldDB" id="A0A1I4SEL5"/>
<evidence type="ECO:0000256" key="1">
    <source>
        <dbReference type="ARBA" id="ARBA00022448"/>
    </source>
</evidence>
<dbReference type="RefSeq" id="WP_092025258.1">
    <property type="nucleotide sequence ID" value="NZ_FOUE01000005.1"/>
</dbReference>
<dbReference type="SUPFAM" id="SSF46626">
    <property type="entry name" value="Cytochrome c"/>
    <property type="match status" value="1"/>
</dbReference>
<dbReference type="PRINTS" id="PR00605">
    <property type="entry name" value="CYTCHROMECIC"/>
</dbReference>
<keyword evidence="3 6" id="KW-0479">Metal-binding</keyword>
<dbReference type="Proteomes" id="UP000198519">
    <property type="component" value="Unassembled WGS sequence"/>
</dbReference>
<keyword evidence="1" id="KW-0813">Transport</keyword>
<evidence type="ECO:0000313" key="9">
    <source>
        <dbReference type="Proteomes" id="UP000198519"/>
    </source>
</evidence>
<reference evidence="9" key="1">
    <citation type="submission" date="2016-10" db="EMBL/GenBank/DDBJ databases">
        <authorList>
            <person name="Varghese N."/>
            <person name="Submissions S."/>
        </authorList>
    </citation>
    <scope>NUCLEOTIDE SEQUENCE [LARGE SCALE GENOMIC DNA]</scope>
    <source>
        <strain evidence="9">CGMCC 1.7061</strain>
    </source>
</reference>
<dbReference type="OrthoDB" id="9805828at2"/>
<accession>A0A1I4SEL5</accession>
<dbReference type="GO" id="GO:0009055">
    <property type="term" value="F:electron transfer activity"/>
    <property type="evidence" value="ECO:0007669"/>
    <property type="project" value="InterPro"/>
</dbReference>
<dbReference type="Pfam" id="PF13442">
    <property type="entry name" value="Cytochrome_CBB3"/>
    <property type="match status" value="1"/>
</dbReference>
<keyword evidence="2 6" id="KW-0349">Heme</keyword>
<evidence type="ECO:0000256" key="5">
    <source>
        <dbReference type="ARBA" id="ARBA00023004"/>
    </source>
</evidence>
<dbReference type="STRING" id="488535.SAMN04487963_3173"/>
<keyword evidence="4" id="KW-0249">Electron transport</keyword>
<evidence type="ECO:0000256" key="3">
    <source>
        <dbReference type="ARBA" id="ARBA00022723"/>
    </source>
</evidence>
<dbReference type="GO" id="GO:0005506">
    <property type="term" value="F:iron ion binding"/>
    <property type="evidence" value="ECO:0007669"/>
    <property type="project" value="InterPro"/>
</dbReference>
<dbReference type="EMBL" id="FOUE01000005">
    <property type="protein sequence ID" value="SFM62814.1"/>
    <property type="molecule type" value="Genomic_DNA"/>
</dbReference>